<evidence type="ECO:0000313" key="1">
    <source>
        <dbReference type="EMBL" id="KAA0894176.1"/>
    </source>
</evidence>
<dbReference type="AlphaFoldDB" id="A0A5A9XM49"/>
<comment type="caution">
    <text evidence="1">The sequence shown here is derived from an EMBL/GenBank/DDBJ whole genome shotgun (WGS) entry which is preliminary data.</text>
</comment>
<proteinExistence type="predicted"/>
<dbReference type="Proteomes" id="UP000324298">
    <property type="component" value="Unassembled WGS sequence"/>
</dbReference>
<gene>
    <name evidence="1" type="ORF">ET418_04260</name>
</gene>
<dbReference type="OrthoDB" id="9810131at2"/>
<organism evidence="1 2">
    <name type="scientific">Oryzomonas rubra</name>
    <dbReference type="NCBI Taxonomy" id="2509454"/>
    <lineage>
        <taxon>Bacteria</taxon>
        <taxon>Pseudomonadati</taxon>
        <taxon>Thermodesulfobacteriota</taxon>
        <taxon>Desulfuromonadia</taxon>
        <taxon>Geobacterales</taxon>
        <taxon>Geobacteraceae</taxon>
        <taxon>Oryzomonas</taxon>
    </lineage>
</organism>
<accession>A0A5A9XM49</accession>
<dbReference type="RefSeq" id="WP_149306333.1">
    <property type="nucleotide sequence ID" value="NZ_SRSD01000002.1"/>
</dbReference>
<reference evidence="1 2" key="1">
    <citation type="submission" date="2019-04" db="EMBL/GenBank/DDBJ databases">
        <title>Geobacter ruber sp. nov., ferric-reducing bacteria isolated from paddy soil.</title>
        <authorList>
            <person name="Xu Z."/>
            <person name="Masuda Y."/>
            <person name="Itoh H."/>
            <person name="Senoo K."/>
        </authorList>
    </citation>
    <scope>NUCLEOTIDE SEQUENCE [LARGE SCALE GENOMIC DNA]</scope>
    <source>
        <strain evidence="1 2">Red88</strain>
    </source>
</reference>
<evidence type="ECO:0000313" key="2">
    <source>
        <dbReference type="Proteomes" id="UP000324298"/>
    </source>
</evidence>
<sequence length="129" mass="14438">MAKGYQAHKVREETIAVFGKSIGKRAGFKCEWCGGKADLRVWDYKPEIEPNMDTLALLCGRCRELAAGRPADGNELRSLRNALWNNIPSVAEGVARVLARCKESWVREAIEESYIDDGVKEELIGQTVR</sequence>
<name>A0A5A9XM49_9BACT</name>
<keyword evidence="2" id="KW-1185">Reference proteome</keyword>
<dbReference type="EMBL" id="SRSD01000002">
    <property type="protein sequence ID" value="KAA0894176.1"/>
    <property type="molecule type" value="Genomic_DNA"/>
</dbReference>
<protein>
    <submittedName>
        <fullName evidence="1">Uncharacterized protein</fullName>
    </submittedName>
</protein>